<dbReference type="PANTHER" id="PTHR34360">
    <property type="entry name" value="OS08G0519400 PROTEIN"/>
    <property type="match status" value="1"/>
</dbReference>
<proteinExistence type="predicted"/>
<name>A0AAP0JD82_9MAGN</name>
<feature type="chain" id="PRO_5042837544" evidence="2">
    <location>
        <begin position="22"/>
        <end position="284"/>
    </location>
</feature>
<organism evidence="3 4">
    <name type="scientific">Stephania cephalantha</name>
    <dbReference type="NCBI Taxonomy" id="152367"/>
    <lineage>
        <taxon>Eukaryota</taxon>
        <taxon>Viridiplantae</taxon>
        <taxon>Streptophyta</taxon>
        <taxon>Embryophyta</taxon>
        <taxon>Tracheophyta</taxon>
        <taxon>Spermatophyta</taxon>
        <taxon>Magnoliopsida</taxon>
        <taxon>Ranunculales</taxon>
        <taxon>Menispermaceae</taxon>
        <taxon>Menispermoideae</taxon>
        <taxon>Cissampelideae</taxon>
        <taxon>Stephania</taxon>
    </lineage>
</organism>
<dbReference type="AlphaFoldDB" id="A0AAP0JD82"/>
<comment type="caution">
    <text evidence="3">The sequence shown here is derived from an EMBL/GenBank/DDBJ whole genome shotgun (WGS) entry which is preliminary data.</text>
</comment>
<feature type="transmembrane region" description="Helical" evidence="1">
    <location>
        <begin position="260"/>
        <end position="281"/>
    </location>
</feature>
<reference evidence="3 4" key="1">
    <citation type="submission" date="2024-01" db="EMBL/GenBank/DDBJ databases">
        <title>Genome assemblies of Stephania.</title>
        <authorList>
            <person name="Yang L."/>
        </authorList>
    </citation>
    <scope>NUCLEOTIDE SEQUENCE [LARGE SCALE GENOMIC DNA]</scope>
    <source>
        <strain evidence="3">JXDWG</strain>
        <tissue evidence="3">Leaf</tissue>
    </source>
</reference>
<keyword evidence="1" id="KW-0472">Membrane</keyword>
<dbReference type="Proteomes" id="UP001419268">
    <property type="component" value="Unassembled WGS sequence"/>
</dbReference>
<keyword evidence="2" id="KW-0732">Signal</keyword>
<keyword evidence="1" id="KW-1133">Transmembrane helix</keyword>
<evidence type="ECO:0000256" key="2">
    <source>
        <dbReference type="SAM" id="SignalP"/>
    </source>
</evidence>
<gene>
    <name evidence="3" type="ORF">Scep_011422</name>
</gene>
<feature type="signal peptide" evidence="2">
    <location>
        <begin position="1"/>
        <end position="21"/>
    </location>
</feature>
<accession>A0AAP0JD82</accession>
<dbReference type="PANTHER" id="PTHR34360:SF2">
    <property type="entry name" value="MYOSIN HEAVY CHAIN-LIKE PROTEIN"/>
    <property type="match status" value="1"/>
</dbReference>
<keyword evidence="1" id="KW-0812">Transmembrane</keyword>
<evidence type="ECO:0000313" key="4">
    <source>
        <dbReference type="Proteomes" id="UP001419268"/>
    </source>
</evidence>
<keyword evidence="4" id="KW-1185">Reference proteome</keyword>
<evidence type="ECO:0000256" key="1">
    <source>
        <dbReference type="SAM" id="Phobius"/>
    </source>
</evidence>
<evidence type="ECO:0000313" key="3">
    <source>
        <dbReference type="EMBL" id="KAK9131894.1"/>
    </source>
</evidence>
<protein>
    <submittedName>
        <fullName evidence="3">Uncharacterized protein</fullName>
    </submittedName>
</protein>
<sequence>MANRAAMLPALLIATIPFIIASADGDARPQIVCRGGDRKDTLACEIHEMKTRIAQLVLLLGQLCSMEVNVERETRKRELMEVLQLKIHSIAISKLKKKMKLIEDMTDKVEVLWATSRKNNFDIHVLESKLQDASVRLKAFTSQVEKMTNIATELWIQIRHLEQALQITEKRILKARRRRIYAFLEVIKESFGSHLSRIILVLDRGLFVEESPLRTYLSQALDQFKVILSSTKSYHHKLQEFIKQKMEGNELTAPLANQEVVFFLASAAVTFPTLMAMKFLFAVI</sequence>
<dbReference type="EMBL" id="JBBNAG010000005">
    <property type="protein sequence ID" value="KAK9131894.1"/>
    <property type="molecule type" value="Genomic_DNA"/>
</dbReference>